<evidence type="ECO:0000256" key="2">
    <source>
        <dbReference type="ARBA" id="ARBA00023002"/>
    </source>
</evidence>
<dbReference type="InterPro" id="IPR002347">
    <property type="entry name" value="SDR_fam"/>
</dbReference>
<dbReference type="EMBL" id="UINC01003892">
    <property type="protein sequence ID" value="SVA10113.1"/>
    <property type="molecule type" value="Genomic_DNA"/>
</dbReference>
<dbReference type="SUPFAM" id="SSF51735">
    <property type="entry name" value="NAD(P)-binding Rossmann-fold domains"/>
    <property type="match status" value="1"/>
</dbReference>
<dbReference type="PRINTS" id="PR00081">
    <property type="entry name" value="GDHRDH"/>
</dbReference>
<protein>
    <submittedName>
        <fullName evidence="3">Uncharacterized protein</fullName>
    </submittedName>
</protein>
<dbReference type="GO" id="GO:0016020">
    <property type="term" value="C:membrane"/>
    <property type="evidence" value="ECO:0007669"/>
    <property type="project" value="TreeGrafter"/>
</dbReference>
<dbReference type="Gene3D" id="3.40.50.720">
    <property type="entry name" value="NAD(P)-binding Rossmann-like Domain"/>
    <property type="match status" value="1"/>
</dbReference>
<dbReference type="PANTHER" id="PTHR44196:SF1">
    <property type="entry name" value="DEHYDROGENASE_REDUCTASE SDR FAMILY MEMBER 7B"/>
    <property type="match status" value="1"/>
</dbReference>
<gene>
    <name evidence="3" type="ORF">METZ01_LOCUS62967</name>
</gene>
<evidence type="ECO:0000313" key="3">
    <source>
        <dbReference type="EMBL" id="SVA10113.1"/>
    </source>
</evidence>
<keyword evidence="2" id="KW-0560">Oxidoreductase</keyword>
<dbReference type="PIRSF" id="PIRSF000126">
    <property type="entry name" value="11-beta-HSD1"/>
    <property type="match status" value="1"/>
</dbReference>
<organism evidence="3">
    <name type="scientific">marine metagenome</name>
    <dbReference type="NCBI Taxonomy" id="408172"/>
    <lineage>
        <taxon>unclassified sequences</taxon>
        <taxon>metagenomes</taxon>
        <taxon>ecological metagenomes</taxon>
    </lineage>
</organism>
<dbReference type="AlphaFoldDB" id="A0A381T8K6"/>
<comment type="similarity">
    <text evidence="1">Belongs to the short-chain dehydrogenases/reductases (SDR) family.</text>
</comment>
<dbReference type="GO" id="GO:0016491">
    <property type="term" value="F:oxidoreductase activity"/>
    <property type="evidence" value="ECO:0007669"/>
    <property type="project" value="UniProtKB-KW"/>
</dbReference>
<dbReference type="Pfam" id="PF00106">
    <property type="entry name" value="adh_short"/>
    <property type="match status" value="1"/>
</dbReference>
<proteinExistence type="inferred from homology"/>
<reference evidence="3" key="1">
    <citation type="submission" date="2018-05" db="EMBL/GenBank/DDBJ databases">
        <authorList>
            <person name="Lanie J.A."/>
            <person name="Ng W.-L."/>
            <person name="Kazmierczak K.M."/>
            <person name="Andrzejewski T.M."/>
            <person name="Davidsen T.M."/>
            <person name="Wayne K.J."/>
            <person name="Tettelin H."/>
            <person name="Glass J.I."/>
            <person name="Rusch D."/>
            <person name="Podicherti R."/>
            <person name="Tsui H.-C.T."/>
            <person name="Winkler M.E."/>
        </authorList>
    </citation>
    <scope>NUCLEOTIDE SEQUENCE</scope>
</reference>
<accession>A0A381T8K6</accession>
<evidence type="ECO:0000256" key="1">
    <source>
        <dbReference type="ARBA" id="ARBA00006484"/>
    </source>
</evidence>
<dbReference type="InterPro" id="IPR036291">
    <property type="entry name" value="NAD(P)-bd_dom_sf"/>
</dbReference>
<name>A0A381T8K6_9ZZZZ</name>
<dbReference type="PANTHER" id="PTHR44196">
    <property type="entry name" value="DEHYDROGENASE/REDUCTASE SDR FAMILY MEMBER 7B"/>
    <property type="match status" value="1"/>
</dbReference>
<sequence length="267" mass="28903">MAYGKRVNWDGQVALVTGASSGIGREIVRQLAQAGATVFASARREERLVQLAAEFPNGGVTPIVADLAEAGTGARLVEQVLAQAGRLDLLVNNAGYGELVKTDEQTTEAVARQIQVNFMAVIEATLATIPAMKSQGGGRILNVASIVGHMGLPGISAYVASKHALQGWSEASGYDLKQHNIAVTCLCPGGTDTEFQDHASFERHDGVSSFMQPAATVARVGLRGAWKRKPLVIPGLRNRFFLWAHDRLPWLYRRIMYREAKRIAPRD</sequence>
<dbReference type="PRINTS" id="PR00080">
    <property type="entry name" value="SDRFAMILY"/>
</dbReference>